<dbReference type="Proteomes" id="UP000830671">
    <property type="component" value="Chromosome 9"/>
</dbReference>
<name>A0A9Q8T758_9PEZI</name>
<gene>
    <name evidence="2" type="ORF">CLUP02_15993</name>
</gene>
<proteinExistence type="predicted"/>
<accession>A0A9Q8T758</accession>
<dbReference type="AlphaFoldDB" id="A0A9Q8T758"/>
<dbReference type="GeneID" id="73349927"/>
<dbReference type="EMBL" id="CP019481">
    <property type="protein sequence ID" value="UQC90463.1"/>
    <property type="molecule type" value="Genomic_DNA"/>
</dbReference>
<evidence type="ECO:0000313" key="2">
    <source>
        <dbReference type="EMBL" id="UQC90463.1"/>
    </source>
</evidence>
<evidence type="ECO:0000313" key="3">
    <source>
        <dbReference type="Proteomes" id="UP000830671"/>
    </source>
</evidence>
<dbReference type="KEGG" id="clup:CLUP02_15993"/>
<keyword evidence="3" id="KW-1185">Reference proteome</keyword>
<evidence type="ECO:0000256" key="1">
    <source>
        <dbReference type="SAM" id="MobiDB-lite"/>
    </source>
</evidence>
<reference evidence="2" key="1">
    <citation type="journal article" date="2021" name="Mol. Plant Microbe Interact.">
        <title>Complete Genome Sequence of the Plant-Pathogenic Fungus Colletotrichum lupini.</title>
        <authorList>
            <person name="Baroncelli R."/>
            <person name="Pensec F."/>
            <person name="Da Lio D."/>
            <person name="Boufleur T."/>
            <person name="Vicente I."/>
            <person name="Sarrocco S."/>
            <person name="Picot A."/>
            <person name="Baraldi E."/>
            <person name="Sukno S."/>
            <person name="Thon M."/>
            <person name="Le Floch G."/>
        </authorList>
    </citation>
    <scope>NUCLEOTIDE SEQUENCE</scope>
    <source>
        <strain evidence="2">IMI 504893</strain>
    </source>
</reference>
<feature type="region of interest" description="Disordered" evidence="1">
    <location>
        <begin position="113"/>
        <end position="161"/>
    </location>
</feature>
<feature type="region of interest" description="Disordered" evidence="1">
    <location>
        <begin position="15"/>
        <end position="48"/>
    </location>
</feature>
<organism evidence="2 3">
    <name type="scientific">Colletotrichum lupini</name>
    <dbReference type="NCBI Taxonomy" id="145971"/>
    <lineage>
        <taxon>Eukaryota</taxon>
        <taxon>Fungi</taxon>
        <taxon>Dikarya</taxon>
        <taxon>Ascomycota</taxon>
        <taxon>Pezizomycotina</taxon>
        <taxon>Sordariomycetes</taxon>
        <taxon>Hypocreomycetidae</taxon>
        <taxon>Glomerellales</taxon>
        <taxon>Glomerellaceae</taxon>
        <taxon>Colletotrichum</taxon>
        <taxon>Colletotrichum acutatum species complex</taxon>
    </lineage>
</organism>
<dbReference type="RefSeq" id="XP_049152064.1">
    <property type="nucleotide sequence ID" value="XM_049294917.1"/>
</dbReference>
<feature type="compositionally biased region" description="Low complexity" evidence="1">
    <location>
        <begin position="126"/>
        <end position="143"/>
    </location>
</feature>
<feature type="compositionally biased region" description="Basic and acidic residues" evidence="1">
    <location>
        <begin position="144"/>
        <end position="153"/>
    </location>
</feature>
<sequence length="318" mass="35554">MSTVQCFRQLLRPQRAPRVRARARTQTEPNIRSRSRSRTSAAKQPLPDLVHLKSNKGRPFFHQGIPDLFLFLPLRPSQSANLGTPTTDPPTLKSLLRRKPAIPLGQKSTFTLPKPFFLPESKNHHASTNPHPHTHTPPLLSPNTDKERERQRDNASAPSVQQQSPYLFPLLYVPWSSGYCPTPPPPPELVASLPGLAAPYCFASFVVLPVALRLPGKSTRVASWIDSNPPLSSIVSRLGFPLSFETGSSIFPHLFPPPLLSISSSFLGPMRRPLHSAGDNICRPHHHHHHQALLFLLCLRFRQVIQATDTPKPVLRMR</sequence>
<protein>
    <submittedName>
        <fullName evidence="2">Uncharacterized protein</fullName>
    </submittedName>
</protein>